<dbReference type="InterPro" id="IPR011989">
    <property type="entry name" value="ARM-like"/>
</dbReference>
<dbReference type="GO" id="GO:0006896">
    <property type="term" value="P:Golgi to vacuole transport"/>
    <property type="evidence" value="ECO:0007669"/>
    <property type="project" value="TreeGrafter"/>
</dbReference>
<evidence type="ECO:0000256" key="5">
    <source>
        <dbReference type="ARBA" id="ARBA00022927"/>
    </source>
</evidence>
<keyword evidence="9" id="KW-1185">Reference proteome</keyword>
<dbReference type="InterPro" id="IPR002553">
    <property type="entry name" value="Clathrin/coatomer_adapt-like_N"/>
</dbReference>
<keyword evidence="6" id="KW-0472">Membrane</keyword>
<dbReference type="InterPro" id="IPR016024">
    <property type="entry name" value="ARM-type_fold"/>
</dbReference>
<dbReference type="Pfam" id="PF01602">
    <property type="entry name" value="Adaptin_N"/>
    <property type="match status" value="1"/>
</dbReference>
<evidence type="ECO:0000256" key="1">
    <source>
        <dbReference type="ARBA" id="ARBA00004308"/>
    </source>
</evidence>
<evidence type="ECO:0000256" key="3">
    <source>
        <dbReference type="ARBA" id="ARBA00022448"/>
    </source>
</evidence>
<dbReference type="GO" id="GO:0010008">
    <property type="term" value="C:endosome membrane"/>
    <property type="evidence" value="ECO:0007669"/>
    <property type="project" value="TreeGrafter"/>
</dbReference>
<comment type="similarity">
    <text evidence="2">Belongs to the adaptor complexes large subunit family.</text>
</comment>
<keyword evidence="3" id="KW-0813">Transport</keyword>
<dbReference type="PANTHER" id="PTHR22781">
    <property type="entry name" value="DELTA ADAPTIN-RELATED"/>
    <property type="match status" value="1"/>
</dbReference>
<comment type="caution">
    <text evidence="8">The sequence shown here is derived from an EMBL/GenBank/DDBJ whole genome shotgun (WGS) entry which is preliminary data.</text>
</comment>
<keyword evidence="4" id="KW-0677">Repeat</keyword>
<protein>
    <submittedName>
        <fullName evidence="8">ARM repeat-containing protein</fullName>
    </submittedName>
</protein>
<comment type="subcellular location">
    <subcellularLocation>
        <location evidence="1">Endomembrane system</location>
    </subcellularLocation>
</comment>
<evidence type="ECO:0000256" key="4">
    <source>
        <dbReference type="ARBA" id="ARBA00022737"/>
    </source>
</evidence>
<evidence type="ECO:0000256" key="6">
    <source>
        <dbReference type="ARBA" id="ARBA00023136"/>
    </source>
</evidence>
<dbReference type="Proteomes" id="UP000027361">
    <property type="component" value="Unassembled WGS sequence"/>
</dbReference>
<reference evidence="8 9" key="1">
    <citation type="submission" date="2014-05" db="EMBL/GenBank/DDBJ databases">
        <title>Draft genome sequence of a rare smut relative, Tilletiaria anomala UBC 951.</title>
        <authorList>
            <consortium name="DOE Joint Genome Institute"/>
            <person name="Toome M."/>
            <person name="Kuo A."/>
            <person name="Henrissat B."/>
            <person name="Lipzen A."/>
            <person name="Tritt A."/>
            <person name="Yoshinaga Y."/>
            <person name="Zane M."/>
            <person name="Barry K."/>
            <person name="Grigoriev I.V."/>
            <person name="Spatafora J.W."/>
            <person name="Aimea M.C."/>
        </authorList>
    </citation>
    <scope>NUCLEOTIDE SEQUENCE [LARGE SCALE GENOMIC DNA]</scope>
    <source>
        <strain evidence="8 9">UBC 951</strain>
    </source>
</reference>
<gene>
    <name evidence="8" type="ORF">K437DRAFT_261054</name>
</gene>
<dbReference type="GeneID" id="25265574"/>
<dbReference type="RefSeq" id="XP_013245677.1">
    <property type="nucleotide sequence ID" value="XM_013390223.1"/>
</dbReference>
<dbReference type="GO" id="GO:0006623">
    <property type="term" value="P:protein targeting to vacuole"/>
    <property type="evidence" value="ECO:0007669"/>
    <property type="project" value="TreeGrafter"/>
</dbReference>
<dbReference type="GO" id="GO:0030123">
    <property type="term" value="C:AP-3 adaptor complex"/>
    <property type="evidence" value="ECO:0007669"/>
    <property type="project" value="InterPro"/>
</dbReference>
<dbReference type="OrthoDB" id="10264595at2759"/>
<organism evidence="8 9">
    <name type="scientific">Tilletiaria anomala (strain ATCC 24038 / CBS 436.72 / UBC 951)</name>
    <dbReference type="NCBI Taxonomy" id="1037660"/>
    <lineage>
        <taxon>Eukaryota</taxon>
        <taxon>Fungi</taxon>
        <taxon>Dikarya</taxon>
        <taxon>Basidiomycota</taxon>
        <taxon>Ustilaginomycotina</taxon>
        <taxon>Exobasidiomycetes</taxon>
        <taxon>Georgefischeriales</taxon>
        <taxon>Tilletiariaceae</taxon>
        <taxon>Tilletiaria</taxon>
    </lineage>
</organism>
<dbReference type="OMA" id="HVECSAT"/>
<evidence type="ECO:0000313" key="8">
    <source>
        <dbReference type="EMBL" id="KDN52838.1"/>
    </source>
</evidence>
<name>A0A066WJX9_TILAU</name>
<dbReference type="Gene3D" id="1.25.10.10">
    <property type="entry name" value="Leucine-rich Repeat Variant"/>
    <property type="match status" value="1"/>
</dbReference>
<dbReference type="HOGENOM" id="CLU_001908_1_0_1"/>
<proteinExistence type="inferred from homology"/>
<evidence type="ECO:0000259" key="7">
    <source>
        <dbReference type="Pfam" id="PF01602"/>
    </source>
</evidence>
<feature type="domain" description="Clathrin/coatomer adaptor adaptin-like N-terminal" evidence="7">
    <location>
        <begin position="29"/>
        <end position="373"/>
    </location>
</feature>
<evidence type="ECO:0000313" key="9">
    <source>
        <dbReference type="Proteomes" id="UP000027361"/>
    </source>
</evidence>
<keyword evidence="5" id="KW-0653">Protein transport</keyword>
<evidence type="ECO:0000256" key="2">
    <source>
        <dbReference type="ARBA" id="ARBA00006613"/>
    </source>
</evidence>
<accession>A0A066WJX9</accession>
<dbReference type="SUPFAM" id="SSF48371">
    <property type="entry name" value="ARM repeat"/>
    <property type="match status" value="1"/>
</dbReference>
<dbReference type="InterPro" id="IPR017105">
    <property type="entry name" value="AP3_complex_dsu"/>
</dbReference>
<dbReference type="AlphaFoldDB" id="A0A066WJX9"/>
<dbReference type="InParanoid" id="A0A066WJX9"/>
<dbReference type="PANTHER" id="PTHR22781:SF12">
    <property type="entry name" value="AP-3 COMPLEX SUBUNIT DELTA-1"/>
    <property type="match status" value="1"/>
</dbReference>
<sequence>MFERSLESLIKGFRSHRGKDEPRYLAIVLAEIRHEVRSGDMEIKAEAILKLIYLQMLGHVSSQAAFHVVEVMASSRYHFKYIGYLGAAQLLEPGTDVLILATNLVKKDLTSRSDLDTISALSGFSYLMTPDLAQHFTSEITSMLNHSKPVIRKKAVIALHSIITHDPSSLDKAWTRLQDRLEDSDPGVVSATVSILCELARKDPRPFLPLSPQLFQLLTTSTNNWVLIKVVKLFGALSTCEPRLSRRLLPPITSIIASTPAMSLLYECIHTIIVGDMLATNDGYQLAQTCVEKLANFLDDSDQNLRFIALVALIKILPTHPHLVEVHRSAITQLLNAEDSTVRLRAITLLTGLSNRNNFEEYCATLESALRSINSTSSTGTTQEGGSAAAAKLRAVLATAASAKEVNPPDAAVQTYAAVANRNFIKEVSTCIAAVGAKDNYARVQNFEAYIGTLLRLYPDAGAPFRRMAERQLVDILRRESVAQPLPVKAKLGVERGKALIEFCMLRAKMSMQRVADV</sequence>
<dbReference type="EMBL" id="JMSN01000006">
    <property type="protein sequence ID" value="KDN52838.1"/>
    <property type="molecule type" value="Genomic_DNA"/>
</dbReference>
<dbReference type="STRING" id="1037660.A0A066WJX9"/>